<keyword evidence="1" id="KW-1133">Transmembrane helix</keyword>
<dbReference type="Proteomes" id="UP000886800">
    <property type="component" value="Unassembled WGS sequence"/>
</dbReference>
<evidence type="ECO:0000256" key="1">
    <source>
        <dbReference type="SAM" id="Phobius"/>
    </source>
</evidence>
<name>A0A9D2B7E5_9FIRM</name>
<feature type="transmembrane region" description="Helical" evidence="1">
    <location>
        <begin position="52"/>
        <end position="72"/>
    </location>
</feature>
<protein>
    <submittedName>
        <fullName evidence="2">Uncharacterized protein</fullName>
    </submittedName>
</protein>
<dbReference type="AlphaFoldDB" id="A0A9D2B7E5"/>
<evidence type="ECO:0000313" key="3">
    <source>
        <dbReference type="Proteomes" id="UP000886800"/>
    </source>
</evidence>
<keyword evidence="1" id="KW-0472">Membrane</keyword>
<organism evidence="2 3">
    <name type="scientific">Candidatus Anaerotruncus excrementipullorum</name>
    <dbReference type="NCBI Taxonomy" id="2838465"/>
    <lineage>
        <taxon>Bacteria</taxon>
        <taxon>Bacillati</taxon>
        <taxon>Bacillota</taxon>
        <taxon>Clostridia</taxon>
        <taxon>Eubacteriales</taxon>
        <taxon>Oscillospiraceae</taxon>
        <taxon>Anaerotruncus</taxon>
    </lineage>
</organism>
<evidence type="ECO:0000313" key="2">
    <source>
        <dbReference type="EMBL" id="HIX65009.1"/>
    </source>
</evidence>
<sequence length="83" mass="9722">MILCFGISWPLSIIRSYRSRSTKGKSLLFMCFIAFGYVCGIISKCMTHTYNLAFWFYFPNIIMVCTDICLFFRNRAYERASGK</sequence>
<dbReference type="Gene3D" id="1.20.1280.290">
    <property type="match status" value="1"/>
</dbReference>
<proteinExistence type="predicted"/>
<reference evidence="2" key="2">
    <citation type="submission" date="2021-04" db="EMBL/GenBank/DDBJ databases">
        <authorList>
            <person name="Gilroy R."/>
        </authorList>
    </citation>
    <scope>NUCLEOTIDE SEQUENCE</scope>
    <source>
        <strain evidence="2">CHK188-5543</strain>
    </source>
</reference>
<comment type="caution">
    <text evidence="2">The sequence shown here is derived from an EMBL/GenBank/DDBJ whole genome shotgun (WGS) entry which is preliminary data.</text>
</comment>
<accession>A0A9D2B7E5</accession>
<feature type="transmembrane region" description="Helical" evidence="1">
    <location>
        <begin position="27"/>
        <end position="46"/>
    </location>
</feature>
<dbReference type="EMBL" id="DXES01000040">
    <property type="protein sequence ID" value="HIX65009.1"/>
    <property type="molecule type" value="Genomic_DNA"/>
</dbReference>
<reference evidence="2" key="1">
    <citation type="journal article" date="2021" name="PeerJ">
        <title>Extensive microbial diversity within the chicken gut microbiome revealed by metagenomics and culture.</title>
        <authorList>
            <person name="Gilroy R."/>
            <person name="Ravi A."/>
            <person name="Getino M."/>
            <person name="Pursley I."/>
            <person name="Horton D.L."/>
            <person name="Alikhan N.F."/>
            <person name="Baker D."/>
            <person name="Gharbi K."/>
            <person name="Hall N."/>
            <person name="Watson M."/>
            <person name="Adriaenssens E.M."/>
            <person name="Foster-Nyarko E."/>
            <person name="Jarju S."/>
            <person name="Secka A."/>
            <person name="Antonio M."/>
            <person name="Oren A."/>
            <person name="Chaudhuri R.R."/>
            <person name="La Ragione R."/>
            <person name="Hildebrand F."/>
            <person name="Pallen M.J."/>
        </authorList>
    </citation>
    <scope>NUCLEOTIDE SEQUENCE</scope>
    <source>
        <strain evidence="2">CHK188-5543</strain>
    </source>
</reference>
<keyword evidence="1" id="KW-0812">Transmembrane</keyword>
<gene>
    <name evidence="2" type="ORF">H9736_02035</name>
</gene>